<protein>
    <submittedName>
        <fullName evidence="1">Uncharacterized protein</fullName>
    </submittedName>
</protein>
<dbReference type="OrthoDB" id="5521101at2"/>
<dbReference type="Pfam" id="PF13289">
    <property type="entry name" value="SIR2_2"/>
    <property type="match status" value="1"/>
</dbReference>
<evidence type="ECO:0000313" key="1">
    <source>
        <dbReference type="EMBL" id="RST77257.1"/>
    </source>
</evidence>
<dbReference type="SUPFAM" id="SSF52467">
    <property type="entry name" value="DHS-like NAD/FAD-binding domain"/>
    <property type="match status" value="1"/>
</dbReference>
<proteinExistence type="predicted"/>
<reference evidence="1" key="1">
    <citation type="submission" date="2018-12" db="EMBL/GenBank/DDBJ databases">
        <authorList>
            <person name="Sun L."/>
            <person name="Chen Z."/>
        </authorList>
    </citation>
    <scope>NUCLEOTIDE SEQUENCE [LARGE SCALE GENOMIC DNA]</scope>
    <source>
        <strain evidence="1">3-2-2</strain>
    </source>
</reference>
<sequence length="516" mass="60265">MKYLEKDYFLNFNNLDLSPTERSYYFEKFILLNIEELAKAKRKVLFIEPLLKTISNRTLRFDAIIPEGVLELEGPVLLEVKNSFNYINISKLIKSIFELENNIHFGTFLICIGTELDYNTKTKIYDILESNNSKSFNLVIWDINDIKNQFKKNMVFNKISEENDLENLDLIYYTKQAERPDNNSRNNSEILKGIYNNEHISLFLGSGVSKDCGLPLWDELIGRLSSGIISNLMDLDLHYTEKNLLTKELSDLLSNNPLLSASYLERGFSNTYSKKVKKGKGKGKVSFNNKIHENLYSQFNNLENKESQIFKIAESILQSTSNKGIKKVITYNYDDLLQLCLNKLNPSCEVQTIYKDSNREPRQFPIYHVHGFLPQRMENYPEYNIDEQEIIFTEDSYYKLQNEPYSWRNLTQINAFREDTVLMIGLSLTDPNIRRLLMQTSQQTDKKHFILLHRYSGSTSKNLEDLIPKVTNKFLDLHHHILEENFKKLGVNVIWYENHSDIADLLTDIFGLPVKV</sequence>
<evidence type="ECO:0000313" key="2">
    <source>
        <dbReference type="Proteomes" id="UP000287156"/>
    </source>
</evidence>
<keyword evidence="2" id="KW-1185">Reference proteome</keyword>
<accession>A0A429Y720</accession>
<comment type="caution">
    <text evidence="1">The sequence shown here is derived from an EMBL/GenBank/DDBJ whole genome shotgun (WGS) entry which is preliminary data.</text>
</comment>
<organism evidence="1 2">
    <name type="scientific">Siminovitchia acidinfaciens</name>
    <dbReference type="NCBI Taxonomy" id="2321395"/>
    <lineage>
        <taxon>Bacteria</taxon>
        <taxon>Bacillati</taxon>
        <taxon>Bacillota</taxon>
        <taxon>Bacilli</taxon>
        <taxon>Bacillales</taxon>
        <taxon>Bacillaceae</taxon>
        <taxon>Siminovitchia</taxon>
    </lineage>
</organism>
<dbReference type="InterPro" id="IPR029035">
    <property type="entry name" value="DHS-like_NAD/FAD-binding_dom"/>
</dbReference>
<name>A0A429Y720_9BACI</name>
<dbReference type="EMBL" id="QYTV02000001">
    <property type="protein sequence ID" value="RST77257.1"/>
    <property type="molecule type" value="Genomic_DNA"/>
</dbReference>
<dbReference type="Proteomes" id="UP000287156">
    <property type="component" value="Unassembled WGS sequence"/>
</dbReference>
<gene>
    <name evidence="1" type="ORF">D4T97_001815</name>
</gene>
<dbReference type="AlphaFoldDB" id="A0A429Y720"/>